<name>A0A448NM86_9FLAO</name>
<reference evidence="2 4" key="2">
    <citation type="submission" date="2018-12" db="EMBL/GenBank/DDBJ databases">
        <authorList>
            <consortium name="Pathogen Informatics"/>
        </authorList>
    </citation>
    <scope>NUCLEOTIDE SEQUENCE [LARGE SCALE GENOMIC DNA]</scope>
    <source>
        <strain evidence="2 4">NCTC13489</strain>
    </source>
</reference>
<reference evidence="1 3" key="1">
    <citation type="submission" date="2014-07" db="EMBL/GenBank/DDBJ databases">
        <authorList>
            <person name="Pisani N.G."/>
            <person name="Newman J.D."/>
        </authorList>
    </citation>
    <scope>NUCLEOTIDE SEQUENCE [LARGE SCALE GENOMIC DNA]</scope>
    <source>
        <strain evidence="1 3">LMG 24720</strain>
    </source>
</reference>
<keyword evidence="3" id="KW-1185">Reference proteome</keyword>
<evidence type="ECO:0000313" key="4">
    <source>
        <dbReference type="Proteomes" id="UP000270036"/>
    </source>
</evidence>
<evidence type="ECO:0000313" key="1">
    <source>
        <dbReference type="EMBL" id="KEY20164.1"/>
    </source>
</evidence>
<proteinExistence type="predicted"/>
<dbReference type="RefSeq" id="WP_034716913.1">
    <property type="nucleotide sequence ID" value="NZ_FOIX01000002.1"/>
</dbReference>
<dbReference type="KEGG" id="cant:NCTC13489_00061"/>
<gene>
    <name evidence="1" type="ORF">HY04_02835</name>
    <name evidence="2" type="ORF">NCTC13489_00061</name>
</gene>
<dbReference type="EMBL" id="JPEP01000001">
    <property type="protein sequence ID" value="KEY20164.1"/>
    <property type="molecule type" value="Genomic_DNA"/>
</dbReference>
<dbReference type="OrthoDB" id="1151547at2"/>
<dbReference type="Proteomes" id="UP000028349">
    <property type="component" value="Unassembled WGS sequence"/>
</dbReference>
<accession>A0A448NM86</accession>
<sequence length="212" mass="24770">MKDSKIYESDLFEKIFELNSNNKIGATTITVFTFILYKCEDPRKEIVLSDYEMARELGLSRQTVITAKKKLKLLGILNYERNPGFPNRLILNKNELPKKITKRVEIEKILVEKIISIPEPKIIVNTSFSRDPTLTQFLDFAKSLPDYSEKLDDILIEKFNTWEKADWKNTIGRPIINWKSVLEKNMVMFELHHSLENNSALKIPNIKRPKVD</sequence>
<dbReference type="AlphaFoldDB" id="A0A448NM86"/>
<evidence type="ECO:0000313" key="2">
    <source>
        <dbReference type="EMBL" id="VEH95037.1"/>
    </source>
</evidence>
<dbReference type="EMBL" id="LR134441">
    <property type="protein sequence ID" value="VEH95037.1"/>
    <property type="molecule type" value="Genomic_DNA"/>
</dbReference>
<evidence type="ECO:0008006" key="5">
    <source>
        <dbReference type="Google" id="ProtNLM"/>
    </source>
</evidence>
<dbReference type="Proteomes" id="UP000270036">
    <property type="component" value="Chromosome"/>
</dbReference>
<organism evidence="2 4">
    <name type="scientific">Kaistella antarctica</name>
    <dbReference type="NCBI Taxonomy" id="266748"/>
    <lineage>
        <taxon>Bacteria</taxon>
        <taxon>Pseudomonadati</taxon>
        <taxon>Bacteroidota</taxon>
        <taxon>Flavobacteriia</taxon>
        <taxon>Flavobacteriales</taxon>
        <taxon>Weeksellaceae</taxon>
        <taxon>Chryseobacterium group</taxon>
        <taxon>Kaistella</taxon>
    </lineage>
</organism>
<protein>
    <recommendedName>
        <fullName evidence="5">Helix-turn-helix domain-containing protein</fullName>
    </recommendedName>
</protein>
<evidence type="ECO:0000313" key="3">
    <source>
        <dbReference type="Proteomes" id="UP000028349"/>
    </source>
</evidence>